<evidence type="ECO:0000313" key="1">
    <source>
        <dbReference type="Proteomes" id="UP000887579"/>
    </source>
</evidence>
<name>A0AC34F7G6_9BILA</name>
<dbReference type="Proteomes" id="UP000887579">
    <property type="component" value="Unplaced"/>
</dbReference>
<sequence length="180" mass="20245">MSRTPLIYHNSVAVNMSRKRKITTCEERVPTPYPTLGTNRPKLFNKYIDNSEDASPELKKAYIQTDNASTQNNQTATMANNAALENLQSEINGIIDRMLERMTSKIESLRKNLLNEITEKFGEEGNAFESFENESESKSDDEQIAIGEKAIESESKTGGEDDEKNTESTSESFDVDDLSF</sequence>
<accession>A0AC34F7G6</accession>
<protein>
    <submittedName>
        <fullName evidence="2">Uncharacterized protein</fullName>
    </submittedName>
</protein>
<evidence type="ECO:0000313" key="2">
    <source>
        <dbReference type="WBParaSite" id="ES5_v2.g12873.t1"/>
    </source>
</evidence>
<organism evidence="1 2">
    <name type="scientific">Panagrolaimus sp. ES5</name>
    <dbReference type="NCBI Taxonomy" id="591445"/>
    <lineage>
        <taxon>Eukaryota</taxon>
        <taxon>Metazoa</taxon>
        <taxon>Ecdysozoa</taxon>
        <taxon>Nematoda</taxon>
        <taxon>Chromadorea</taxon>
        <taxon>Rhabditida</taxon>
        <taxon>Tylenchina</taxon>
        <taxon>Panagrolaimomorpha</taxon>
        <taxon>Panagrolaimoidea</taxon>
        <taxon>Panagrolaimidae</taxon>
        <taxon>Panagrolaimus</taxon>
    </lineage>
</organism>
<proteinExistence type="predicted"/>
<dbReference type="WBParaSite" id="ES5_v2.g12873.t1">
    <property type="protein sequence ID" value="ES5_v2.g12873.t1"/>
    <property type="gene ID" value="ES5_v2.g12873"/>
</dbReference>
<reference evidence="2" key="1">
    <citation type="submission" date="2022-11" db="UniProtKB">
        <authorList>
            <consortium name="WormBaseParasite"/>
        </authorList>
    </citation>
    <scope>IDENTIFICATION</scope>
</reference>